<dbReference type="OrthoDB" id="582213at2"/>
<reference evidence="3 4" key="1">
    <citation type="submission" date="2018-03" db="EMBL/GenBank/DDBJ databases">
        <title>The ancient ancestry and fast evolution of plastids.</title>
        <authorList>
            <person name="Moore K.R."/>
            <person name="Magnabosco C."/>
            <person name="Momper L."/>
            <person name="Gold D.A."/>
            <person name="Bosak T."/>
            <person name="Fournier G.P."/>
        </authorList>
    </citation>
    <scope>NUCLEOTIDE SEQUENCE [LARGE SCALE GENOMIC DNA]</scope>
    <source>
        <strain evidence="3 4">CCALA 016</strain>
    </source>
</reference>
<sequence>MKDDIYRNNCRQLQYLMEQVNIADIRELSRLSGISQWQLIRLEYGLLPKMPVEILLKLSDVLKVPVTSLLAVFCPDLMPVEDTTLASLEERTRELDLIKLEYQRLQKQHEQQKEELTQEFQQSSLSVIEPLILQWPTAEAAAKKNPQLSAIKILPLLKPIMELLKRWGIEPIGIVAEHTSYDPQIHQIIEGAALSPGDPVQVRYLGYRQGEKLLYRAKVSPVKVVNPLEDNSLEETNQHLKNSLKIKGDVANLLI</sequence>
<evidence type="ECO:0000256" key="1">
    <source>
        <dbReference type="SAM" id="Coils"/>
    </source>
</evidence>
<keyword evidence="1" id="KW-0175">Coiled coil</keyword>
<evidence type="ECO:0000313" key="3">
    <source>
        <dbReference type="EMBL" id="PSF37453.1"/>
    </source>
</evidence>
<dbReference type="GO" id="GO:0003677">
    <property type="term" value="F:DNA binding"/>
    <property type="evidence" value="ECO:0007669"/>
    <property type="project" value="InterPro"/>
</dbReference>
<organism evidence="3 4">
    <name type="scientific">Aphanothece hegewaldii CCALA 016</name>
    <dbReference type="NCBI Taxonomy" id="2107694"/>
    <lineage>
        <taxon>Bacteria</taxon>
        <taxon>Bacillati</taxon>
        <taxon>Cyanobacteriota</taxon>
        <taxon>Cyanophyceae</taxon>
        <taxon>Oscillatoriophycideae</taxon>
        <taxon>Chroococcales</taxon>
        <taxon>Aphanothecaceae</taxon>
        <taxon>Aphanothece</taxon>
    </lineage>
</organism>
<protein>
    <recommendedName>
        <fullName evidence="2">HTH cro/C1-type domain-containing protein</fullName>
    </recommendedName>
</protein>
<dbReference type="InterPro" id="IPR001387">
    <property type="entry name" value="Cro/C1-type_HTH"/>
</dbReference>
<comment type="caution">
    <text evidence="3">The sequence shown here is derived from an EMBL/GenBank/DDBJ whole genome shotgun (WGS) entry which is preliminary data.</text>
</comment>
<feature type="domain" description="HTH cro/C1-type" evidence="2">
    <location>
        <begin position="26"/>
        <end position="69"/>
    </location>
</feature>
<dbReference type="SUPFAM" id="SSF47413">
    <property type="entry name" value="lambda repressor-like DNA-binding domains"/>
    <property type="match status" value="1"/>
</dbReference>
<dbReference type="Pfam" id="PF13443">
    <property type="entry name" value="HTH_26"/>
    <property type="match status" value="1"/>
</dbReference>
<dbReference type="PROSITE" id="PS50943">
    <property type="entry name" value="HTH_CROC1"/>
    <property type="match status" value="1"/>
</dbReference>
<gene>
    <name evidence="3" type="ORF">C7H19_09795</name>
</gene>
<reference evidence="3 4" key="2">
    <citation type="submission" date="2018-03" db="EMBL/GenBank/DDBJ databases">
        <authorList>
            <person name="Keele B.F."/>
        </authorList>
    </citation>
    <scope>NUCLEOTIDE SEQUENCE [LARGE SCALE GENOMIC DNA]</scope>
    <source>
        <strain evidence="3 4">CCALA 016</strain>
    </source>
</reference>
<keyword evidence="4" id="KW-1185">Reference proteome</keyword>
<dbReference type="EMBL" id="PXOH01000008">
    <property type="protein sequence ID" value="PSF37453.1"/>
    <property type="molecule type" value="Genomic_DNA"/>
</dbReference>
<feature type="coiled-coil region" evidence="1">
    <location>
        <begin position="88"/>
        <end position="126"/>
    </location>
</feature>
<dbReference type="SMART" id="SM00530">
    <property type="entry name" value="HTH_XRE"/>
    <property type="match status" value="1"/>
</dbReference>
<accession>A0A2T1LYI3</accession>
<dbReference type="CDD" id="cd00093">
    <property type="entry name" value="HTH_XRE"/>
    <property type="match status" value="1"/>
</dbReference>
<dbReference type="Proteomes" id="UP000239001">
    <property type="component" value="Unassembled WGS sequence"/>
</dbReference>
<dbReference type="InterPro" id="IPR010982">
    <property type="entry name" value="Lambda_DNA-bd_dom_sf"/>
</dbReference>
<evidence type="ECO:0000313" key="4">
    <source>
        <dbReference type="Proteomes" id="UP000239001"/>
    </source>
</evidence>
<evidence type="ECO:0000259" key="2">
    <source>
        <dbReference type="PROSITE" id="PS50943"/>
    </source>
</evidence>
<proteinExistence type="predicted"/>
<dbReference type="Gene3D" id="1.10.260.40">
    <property type="entry name" value="lambda repressor-like DNA-binding domains"/>
    <property type="match status" value="1"/>
</dbReference>
<name>A0A2T1LYI3_9CHRO</name>
<dbReference type="AlphaFoldDB" id="A0A2T1LYI3"/>